<reference evidence="1 2" key="1">
    <citation type="journal article" date="2016" name="Nat. Commun.">
        <title>Thousands of microbial genomes shed light on interconnected biogeochemical processes in an aquifer system.</title>
        <authorList>
            <person name="Anantharaman K."/>
            <person name="Brown C.T."/>
            <person name="Hug L.A."/>
            <person name="Sharon I."/>
            <person name="Castelle C.J."/>
            <person name="Probst A.J."/>
            <person name="Thomas B.C."/>
            <person name="Singh A."/>
            <person name="Wilkins M.J."/>
            <person name="Karaoz U."/>
            <person name="Brodie E.L."/>
            <person name="Williams K.H."/>
            <person name="Hubbard S.S."/>
            <person name="Banfield J.F."/>
        </authorList>
    </citation>
    <scope>NUCLEOTIDE SEQUENCE [LARGE SCALE GENOMIC DNA]</scope>
</reference>
<dbReference type="Proteomes" id="UP000179069">
    <property type="component" value="Unassembled WGS sequence"/>
</dbReference>
<dbReference type="AlphaFoldDB" id="A0A1G1VLV6"/>
<protein>
    <submittedName>
        <fullName evidence="1">Uncharacterized protein</fullName>
    </submittedName>
</protein>
<proteinExistence type="predicted"/>
<dbReference type="EMBL" id="MHCI01000017">
    <property type="protein sequence ID" value="OGY16380.1"/>
    <property type="molecule type" value="Genomic_DNA"/>
</dbReference>
<comment type="caution">
    <text evidence="1">The sequence shown here is derived from an EMBL/GenBank/DDBJ whole genome shotgun (WGS) entry which is preliminary data.</text>
</comment>
<name>A0A1G1VLV6_9BACT</name>
<sequence>MSEKPFPSDEIVFASERMNSLDARGKLGVALEFGVDTPSFSSPANLARHWDTTQMIVGEAARQITRDGQPEERLGEMLHDSDDRISTLLLAGITMRLPHISLSPKAGNLIVETVPRHPSRRFREAGIVFLESTGMLRPTPVVINMREVQMRRDDATEEEFARRRILKPIKWACAEEANDAYESTLFSGQTQRWQLEHAFPIMALLFYSGRGEMKDLACIDPNQTELERDLQTLTELGEVETRLVRKGRFGEQQTVFALARPEFWAGPPW</sequence>
<evidence type="ECO:0000313" key="1">
    <source>
        <dbReference type="EMBL" id="OGY16380.1"/>
    </source>
</evidence>
<organism evidence="1 2">
    <name type="scientific">Candidatus Chisholmbacteria bacterium RIFCSPHIGHO2_01_FULL_49_18</name>
    <dbReference type="NCBI Taxonomy" id="1797590"/>
    <lineage>
        <taxon>Bacteria</taxon>
        <taxon>Candidatus Chisholmiibacteriota</taxon>
    </lineage>
</organism>
<gene>
    <name evidence="1" type="ORF">A2785_00325</name>
</gene>
<accession>A0A1G1VLV6</accession>
<evidence type="ECO:0000313" key="2">
    <source>
        <dbReference type="Proteomes" id="UP000179069"/>
    </source>
</evidence>